<sequence length="55" mass="6089">MRLRIARTGAANSVRANKAADFNTFISMGSLGSVEKQWSLYRGLPHGPRDDPTNR</sequence>
<protein>
    <submittedName>
        <fullName evidence="1">Uncharacterized protein</fullName>
    </submittedName>
</protein>
<dbReference type="Proteomes" id="UP000011991">
    <property type="component" value="Unassembled WGS sequence"/>
</dbReference>
<evidence type="ECO:0000313" key="2">
    <source>
        <dbReference type="Proteomes" id="UP000011991"/>
    </source>
</evidence>
<proteinExistence type="predicted"/>
<accession>M5RNR4</accession>
<evidence type="ECO:0000313" key="1">
    <source>
        <dbReference type="EMBL" id="EMI20826.1"/>
    </source>
</evidence>
<keyword evidence="2" id="KW-1185">Reference proteome</keyword>
<comment type="caution">
    <text evidence="1">The sequence shown here is derived from an EMBL/GenBank/DDBJ whole genome shotgun (WGS) entry which is preliminary data.</text>
</comment>
<dbReference type="EMBL" id="ANOG01000315">
    <property type="protein sequence ID" value="EMI20826.1"/>
    <property type="molecule type" value="Genomic_DNA"/>
</dbReference>
<dbReference type="AlphaFoldDB" id="M5RNR4"/>
<organism evidence="1 2">
    <name type="scientific">Rhodopirellula maiorica SM1</name>
    <dbReference type="NCBI Taxonomy" id="1265738"/>
    <lineage>
        <taxon>Bacteria</taxon>
        <taxon>Pseudomonadati</taxon>
        <taxon>Planctomycetota</taxon>
        <taxon>Planctomycetia</taxon>
        <taxon>Pirellulales</taxon>
        <taxon>Pirellulaceae</taxon>
        <taxon>Novipirellula</taxon>
    </lineage>
</organism>
<gene>
    <name evidence="1" type="ORF">RMSM_02237</name>
</gene>
<name>M5RNR4_9BACT</name>
<reference evidence="1 2" key="1">
    <citation type="journal article" date="2013" name="Mar. Genomics">
        <title>Expression of sulfatases in Rhodopirellula baltica and the diversity of sulfatases in the genus Rhodopirellula.</title>
        <authorList>
            <person name="Wegner C.E."/>
            <person name="Richter-Heitmann T."/>
            <person name="Klindworth A."/>
            <person name="Klockow C."/>
            <person name="Richter M."/>
            <person name="Achstetter T."/>
            <person name="Glockner F.O."/>
            <person name="Harder J."/>
        </authorList>
    </citation>
    <scope>NUCLEOTIDE SEQUENCE [LARGE SCALE GENOMIC DNA]</scope>
    <source>
        <strain evidence="1 2">SM1</strain>
    </source>
</reference>